<reference evidence="11" key="1">
    <citation type="submission" date="2020-05" db="EMBL/GenBank/DDBJ databases">
        <authorList>
            <person name="Chiriac C."/>
            <person name="Salcher M."/>
            <person name="Ghai R."/>
            <person name="Kavagutti S V."/>
        </authorList>
    </citation>
    <scope>NUCLEOTIDE SEQUENCE</scope>
</reference>
<dbReference type="InterPro" id="IPR016156">
    <property type="entry name" value="FAD/NAD-linked_Rdtase_dimer_sf"/>
</dbReference>
<dbReference type="AlphaFoldDB" id="A0A6J6XC06"/>
<evidence type="ECO:0000256" key="7">
    <source>
        <dbReference type="ARBA" id="ARBA00023157"/>
    </source>
</evidence>
<dbReference type="PIRSF" id="PIRSF000350">
    <property type="entry name" value="Mercury_reductase_MerA"/>
    <property type="match status" value="1"/>
</dbReference>
<keyword evidence="5" id="KW-0521">NADP</keyword>
<evidence type="ECO:0000256" key="5">
    <source>
        <dbReference type="ARBA" id="ARBA00022857"/>
    </source>
</evidence>
<evidence type="ECO:0000256" key="3">
    <source>
        <dbReference type="ARBA" id="ARBA00022630"/>
    </source>
</evidence>
<dbReference type="InterPro" id="IPR036188">
    <property type="entry name" value="FAD/NAD-bd_sf"/>
</dbReference>
<dbReference type="PRINTS" id="PR00411">
    <property type="entry name" value="PNDRDTASEI"/>
</dbReference>
<evidence type="ECO:0000256" key="6">
    <source>
        <dbReference type="ARBA" id="ARBA00023002"/>
    </source>
</evidence>
<evidence type="ECO:0000313" key="11">
    <source>
        <dbReference type="EMBL" id="CAB4791547.1"/>
    </source>
</evidence>
<dbReference type="PRINTS" id="PR00368">
    <property type="entry name" value="FADPNR"/>
</dbReference>
<accession>A0A6J6XC06</accession>
<comment type="cofactor">
    <cofactor evidence="1">
        <name>FAD</name>
        <dbReference type="ChEBI" id="CHEBI:57692"/>
    </cofactor>
</comment>
<dbReference type="InterPro" id="IPR012999">
    <property type="entry name" value="Pyr_OxRdtase_I_AS"/>
</dbReference>
<dbReference type="InterPro" id="IPR001100">
    <property type="entry name" value="Pyr_nuc-diS_OxRdtase"/>
</dbReference>
<dbReference type="Pfam" id="PF07992">
    <property type="entry name" value="Pyr_redox_2"/>
    <property type="match status" value="1"/>
</dbReference>
<dbReference type="Pfam" id="PF02852">
    <property type="entry name" value="Pyr_redox_dim"/>
    <property type="match status" value="1"/>
</dbReference>
<dbReference type="GO" id="GO:0050660">
    <property type="term" value="F:flavin adenine dinucleotide binding"/>
    <property type="evidence" value="ECO:0007669"/>
    <property type="project" value="TreeGrafter"/>
</dbReference>
<dbReference type="Gene3D" id="3.50.50.60">
    <property type="entry name" value="FAD/NAD(P)-binding domain"/>
    <property type="match status" value="2"/>
</dbReference>
<evidence type="ECO:0000256" key="4">
    <source>
        <dbReference type="ARBA" id="ARBA00022827"/>
    </source>
</evidence>
<dbReference type="PANTHER" id="PTHR43014:SF4">
    <property type="entry name" value="PYRIDINE NUCLEOTIDE-DISULFIDE OXIDOREDUCTASE RCLA-RELATED"/>
    <property type="match status" value="1"/>
</dbReference>
<evidence type="ECO:0000259" key="10">
    <source>
        <dbReference type="Pfam" id="PF07992"/>
    </source>
</evidence>
<dbReference type="InterPro" id="IPR023753">
    <property type="entry name" value="FAD/NAD-binding_dom"/>
</dbReference>
<keyword evidence="4" id="KW-0274">FAD</keyword>
<evidence type="ECO:0000259" key="9">
    <source>
        <dbReference type="Pfam" id="PF02852"/>
    </source>
</evidence>
<feature type="domain" description="Pyridine nucleotide-disulphide oxidoreductase dimerisation" evidence="9">
    <location>
        <begin position="355"/>
        <end position="464"/>
    </location>
</feature>
<keyword evidence="7" id="KW-1015">Disulfide bond</keyword>
<evidence type="ECO:0000256" key="2">
    <source>
        <dbReference type="ARBA" id="ARBA00007532"/>
    </source>
</evidence>
<dbReference type="GO" id="GO:0003955">
    <property type="term" value="F:NAD(P)H dehydrogenase (quinone) activity"/>
    <property type="evidence" value="ECO:0007669"/>
    <property type="project" value="TreeGrafter"/>
</dbReference>
<protein>
    <submittedName>
        <fullName evidence="11">Unannotated protein</fullName>
    </submittedName>
</protein>
<dbReference type="InterPro" id="IPR004099">
    <property type="entry name" value="Pyr_nucl-diS_OxRdtase_dimer"/>
</dbReference>
<proteinExistence type="inferred from homology"/>
<keyword evidence="6" id="KW-0560">Oxidoreductase</keyword>
<organism evidence="11">
    <name type="scientific">freshwater metagenome</name>
    <dbReference type="NCBI Taxonomy" id="449393"/>
    <lineage>
        <taxon>unclassified sequences</taxon>
        <taxon>metagenomes</taxon>
        <taxon>ecological metagenomes</taxon>
    </lineage>
</organism>
<dbReference type="PANTHER" id="PTHR43014">
    <property type="entry name" value="MERCURIC REDUCTASE"/>
    <property type="match status" value="1"/>
</dbReference>
<dbReference type="EMBL" id="CAFAAJ010000013">
    <property type="protein sequence ID" value="CAB4791547.1"/>
    <property type="molecule type" value="Genomic_DNA"/>
</dbReference>
<keyword evidence="8" id="KW-0676">Redox-active center</keyword>
<evidence type="ECO:0000256" key="1">
    <source>
        <dbReference type="ARBA" id="ARBA00001974"/>
    </source>
</evidence>
<dbReference type="Gene3D" id="3.30.390.30">
    <property type="match status" value="1"/>
</dbReference>
<feature type="domain" description="FAD/NAD(P)-binding" evidence="10">
    <location>
        <begin position="41"/>
        <end position="331"/>
    </location>
</feature>
<comment type="similarity">
    <text evidence="2">Belongs to the class-I pyridine nucleotide-disulfide oxidoreductase family.</text>
</comment>
<dbReference type="NCBIfam" id="NF005884">
    <property type="entry name" value="PRK07846.1"/>
    <property type="match status" value="1"/>
</dbReference>
<keyword evidence="3" id="KW-0285">Flavoprotein</keyword>
<dbReference type="PROSITE" id="PS00076">
    <property type="entry name" value="PYRIDINE_REDOX_1"/>
    <property type="match status" value="1"/>
</dbReference>
<sequence length="471" mass="50970">MVQAGRAPARVAYPAAVTKKKFDLLLVGTGSGNSILTPELDDWSVAIVEKDAFGGTCLNRGCIPTKMFVYVADLVEAIRHGDRLGVHAEPGSVRWREVRDRVFGRIDPIATGGEDYRTNRCPNVTVFRGTGRFVGTHSVSVNGEVIEAKHVVIAAGARPMIPAIPGLAESGFHTSDTIMRIDEVPKRLAILGGGFIACEMAHVFEAFGSTVSIINRGPELLRAEDHEVRARFLEIARSRFDVRVSENVLGVRRSASGTRLLLEHSDDIEADAILVATGRIPNSDELDLAAAGFNLTTDGRVVVDAHQQTSVHNVYALGDISSPYQLKHVANHESRVVAHNLAHPLRRIESDHRVVPHAVFGSPQVASVGLTEEQARSAGHDVIVSTRPYGDTAYGWAMEDRNGFCKVVADRSGRLLLGAHIIGPNASMLIQQLVQGMVFGQTVDEMARGQYYIHPALSEVVENALLGLPEA</sequence>
<dbReference type="SUPFAM" id="SSF55424">
    <property type="entry name" value="FAD/NAD-linked reductases, dimerisation (C-terminal) domain"/>
    <property type="match status" value="1"/>
</dbReference>
<gene>
    <name evidence="11" type="ORF">UFOPK3001_00316</name>
</gene>
<dbReference type="GO" id="GO:0016668">
    <property type="term" value="F:oxidoreductase activity, acting on a sulfur group of donors, NAD(P) as acceptor"/>
    <property type="evidence" value="ECO:0007669"/>
    <property type="project" value="InterPro"/>
</dbReference>
<evidence type="ECO:0000256" key="8">
    <source>
        <dbReference type="ARBA" id="ARBA00023284"/>
    </source>
</evidence>
<dbReference type="SUPFAM" id="SSF51905">
    <property type="entry name" value="FAD/NAD(P)-binding domain"/>
    <property type="match status" value="1"/>
</dbReference>
<name>A0A6J6XC06_9ZZZZ</name>